<feature type="domain" description="FAS1" evidence="2">
    <location>
        <begin position="19"/>
        <end position="196"/>
    </location>
</feature>
<dbReference type="KEGG" id="mng:MNEG_7905"/>
<dbReference type="Proteomes" id="UP000054498">
    <property type="component" value="Unassembled WGS sequence"/>
</dbReference>
<organism evidence="3 4">
    <name type="scientific">Monoraphidium neglectum</name>
    <dbReference type="NCBI Taxonomy" id="145388"/>
    <lineage>
        <taxon>Eukaryota</taxon>
        <taxon>Viridiplantae</taxon>
        <taxon>Chlorophyta</taxon>
        <taxon>core chlorophytes</taxon>
        <taxon>Chlorophyceae</taxon>
        <taxon>CS clade</taxon>
        <taxon>Sphaeropleales</taxon>
        <taxon>Selenastraceae</taxon>
        <taxon>Monoraphidium</taxon>
    </lineage>
</organism>
<evidence type="ECO:0000259" key="2">
    <source>
        <dbReference type="PROSITE" id="PS50213"/>
    </source>
</evidence>
<keyword evidence="1" id="KW-0812">Transmembrane</keyword>
<reference evidence="3 4" key="1">
    <citation type="journal article" date="2013" name="BMC Genomics">
        <title>Reconstruction of the lipid metabolism for the microalga Monoraphidium neglectum from its genome sequence reveals characteristics suitable for biofuel production.</title>
        <authorList>
            <person name="Bogen C."/>
            <person name="Al-Dilaimi A."/>
            <person name="Albersmeier A."/>
            <person name="Wichmann J."/>
            <person name="Grundmann M."/>
            <person name="Rupp O."/>
            <person name="Lauersen K.J."/>
            <person name="Blifernez-Klassen O."/>
            <person name="Kalinowski J."/>
            <person name="Goesmann A."/>
            <person name="Mussgnug J.H."/>
            <person name="Kruse O."/>
        </authorList>
    </citation>
    <scope>NUCLEOTIDE SEQUENCE [LARGE SCALE GENOMIC DNA]</scope>
    <source>
        <strain evidence="3 4">SAG 48.87</strain>
    </source>
</reference>
<name>A0A0D2MH96_9CHLO</name>
<dbReference type="Pfam" id="PF02469">
    <property type="entry name" value="Fasciclin"/>
    <property type="match status" value="4"/>
</dbReference>
<dbReference type="EMBL" id="KK101664">
    <property type="protein sequence ID" value="KIZ00057.1"/>
    <property type="molecule type" value="Genomic_DNA"/>
</dbReference>
<evidence type="ECO:0000313" key="4">
    <source>
        <dbReference type="Proteomes" id="UP000054498"/>
    </source>
</evidence>
<accession>A0A0D2MH96</accession>
<dbReference type="GeneID" id="25740781"/>
<evidence type="ECO:0000256" key="1">
    <source>
        <dbReference type="SAM" id="Phobius"/>
    </source>
</evidence>
<proteinExistence type="predicted"/>
<dbReference type="RefSeq" id="XP_013899076.1">
    <property type="nucleotide sequence ID" value="XM_014043622.1"/>
</dbReference>
<evidence type="ECO:0000313" key="3">
    <source>
        <dbReference type="EMBL" id="KIZ00057.1"/>
    </source>
</evidence>
<sequence length="665" mass="70032">MFPICWILGICLPCFTKDPKDRRAAIGSAIALASYVLLLVLFLVILPLSLGWCADDKWRHRSIAAQGAPSTQTFKAIGDYLGFKPGDTDTIFVPSDAAFEDLAKVYGLKSAKDFLSPKYADLLTKLGAAHTVETAAYKAANLKSGQQLKTIQGTTLTVTKAADGAITVKGATNSAKVLAADRASGTAVVHVIDKVLVPSDVYPTLLGALEARPGLKQWAQLFKDDPAAKTKASDPQFQGTYFAPNDAGVKKFVAKDQTLLGAFGATKADIGLVLAYHSTPSAFGYAQLANLSASQPLASSLKIGGVPEPIFHGVKGGRVELWGTLSLQDRSTIVEKDIHVGAGVLHVVDFPLVPDLETSARQSVTQAVEGRADLKALARLINSTGILDELDDPAFAGTLFAPTDKAFEAFAKSLGFASVDAIYKFEPLLDAILGHHLVPEAYPADRLKQFAPFTIAPFTGGNLRLGRAGAAGQLTVEGAQNKAAITLDGIDAGRSVVYKIDAVVLPDSVFPTIIAALDFYASTSVLQNLVKATPALSKLAADPKTAATVFAPRNDAFQALGPEFVDLVFAQNATRAEGLGYHIVPGPARLVPVGFKNGDVLKTLLKGQDLRVEVKAIEDPPSNTKVGRLVVVPTGGPAATAQRINIFAGQSVIHGVDRVLVPKGI</sequence>
<dbReference type="SMART" id="SM00554">
    <property type="entry name" value="FAS1"/>
    <property type="match status" value="4"/>
</dbReference>
<dbReference type="STRING" id="145388.A0A0D2MH96"/>
<protein>
    <recommendedName>
        <fullName evidence="2">FAS1 domain-containing protein</fullName>
    </recommendedName>
</protein>
<dbReference type="OrthoDB" id="286301at2759"/>
<dbReference type="PANTHER" id="PTHR10900:SF77">
    <property type="entry name" value="FI19380P1"/>
    <property type="match status" value="1"/>
</dbReference>
<keyword evidence="1" id="KW-1133">Transmembrane helix</keyword>
<dbReference type="PANTHER" id="PTHR10900">
    <property type="entry name" value="PERIOSTIN-RELATED"/>
    <property type="match status" value="1"/>
</dbReference>
<dbReference type="PROSITE" id="PS50213">
    <property type="entry name" value="FAS1"/>
    <property type="match status" value="4"/>
</dbReference>
<dbReference type="AlphaFoldDB" id="A0A0D2MH96"/>
<keyword evidence="4" id="KW-1185">Reference proteome</keyword>
<keyword evidence="1" id="KW-0472">Membrane</keyword>
<feature type="transmembrane region" description="Helical" evidence="1">
    <location>
        <begin position="26"/>
        <end position="53"/>
    </location>
</feature>
<dbReference type="InterPro" id="IPR036378">
    <property type="entry name" value="FAS1_dom_sf"/>
</dbReference>
<feature type="domain" description="FAS1" evidence="2">
    <location>
        <begin position="361"/>
        <end position="504"/>
    </location>
</feature>
<dbReference type="SUPFAM" id="SSF82153">
    <property type="entry name" value="FAS1 domain"/>
    <property type="match status" value="4"/>
</dbReference>
<dbReference type="GO" id="GO:0005615">
    <property type="term" value="C:extracellular space"/>
    <property type="evidence" value="ECO:0007669"/>
    <property type="project" value="TreeGrafter"/>
</dbReference>
<feature type="domain" description="FAS1" evidence="2">
    <location>
        <begin position="510"/>
        <end position="660"/>
    </location>
</feature>
<dbReference type="InterPro" id="IPR000782">
    <property type="entry name" value="FAS1_domain"/>
</dbReference>
<dbReference type="InterPro" id="IPR050904">
    <property type="entry name" value="Adhesion/Biosynth-related"/>
</dbReference>
<gene>
    <name evidence="3" type="ORF">MNEG_7905</name>
</gene>
<dbReference type="Gene3D" id="2.30.180.10">
    <property type="entry name" value="FAS1 domain"/>
    <property type="match status" value="4"/>
</dbReference>
<feature type="domain" description="FAS1" evidence="2">
    <location>
        <begin position="202"/>
        <end position="352"/>
    </location>
</feature>